<feature type="coiled-coil region" evidence="1">
    <location>
        <begin position="49"/>
        <end position="76"/>
    </location>
</feature>
<accession>K6UVV7</accession>
<keyword evidence="3" id="KW-0732">Signal</keyword>
<protein>
    <submittedName>
        <fullName evidence="5">Merozoite surface protein 7</fullName>
    </submittedName>
</protein>
<dbReference type="OrthoDB" id="385821at2759"/>
<dbReference type="GeneID" id="14694087"/>
<feature type="compositionally biased region" description="Polar residues" evidence="2">
    <location>
        <begin position="154"/>
        <end position="167"/>
    </location>
</feature>
<dbReference type="Pfam" id="PF12948">
    <property type="entry name" value="MSP7_C"/>
    <property type="match status" value="1"/>
</dbReference>
<evidence type="ECO:0000256" key="2">
    <source>
        <dbReference type="SAM" id="MobiDB-lite"/>
    </source>
</evidence>
<proteinExistence type="predicted"/>
<evidence type="ECO:0000313" key="5">
    <source>
        <dbReference type="EMBL" id="GAB67714.1"/>
    </source>
</evidence>
<keyword evidence="5" id="KW-0477">Merozoite</keyword>
<sequence length="385" mass="42170">MRRIIGPICCLLLFLFCCASSEKLGTHKKKKLEQEAMHALMKKLENLYRLSATNNSEVLNKEIESLKKQIDQLHQHGGVIEGENLGHLLESEAANESTKKTIFGMDEDDLDNYDVDFTGQGKGKIKGQADTGQGAQETTGNLAAQAGGEASDRGGQQQQPARPSGSDSPGGVVEGGLVNVNTLQNVPVHVQSSRNGPQTTDPQPGPVANPSEGQRANETSQGVEGEPTVGPAVIPQPTSTVTTPERTSNSNDVKIKYMDKLYDDILSTSGKTNEIHIPLYHSKYNTIRKDYELSMKPVEYQIVKNLFNVGFKKEGESSAANSLTEVFKKVLVDEKFQDEFNNFVHGLYGFAKRHNYLGNKRLENTTVDSDLLKNAFSLMNTLEVA</sequence>
<evidence type="ECO:0000259" key="4">
    <source>
        <dbReference type="Pfam" id="PF12948"/>
    </source>
</evidence>
<feature type="region of interest" description="Disordered" evidence="2">
    <location>
        <begin position="190"/>
        <end position="250"/>
    </location>
</feature>
<reference evidence="5 6" key="1">
    <citation type="journal article" date="2012" name="Nat. Genet.">
        <title>Plasmodium cynomolgi genome sequences provide insight into Plasmodium vivax and the monkey malaria clade.</title>
        <authorList>
            <person name="Tachibana S."/>
            <person name="Sullivan S.A."/>
            <person name="Kawai S."/>
            <person name="Nakamura S."/>
            <person name="Kim H.R."/>
            <person name="Goto N."/>
            <person name="Arisue N."/>
            <person name="Palacpac N.M.Q."/>
            <person name="Honma H."/>
            <person name="Yagi M."/>
            <person name="Tougan T."/>
            <person name="Katakai Y."/>
            <person name="Kaneko O."/>
            <person name="Mita T."/>
            <person name="Kita K."/>
            <person name="Yasutomi Y."/>
            <person name="Sutton P.L."/>
            <person name="Shakhbatyan R."/>
            <person name="Horii T."/>
            <person name="Yasunaga T."/>
            <person name="Barnwell J.W."/>
            <person name="Escalante A.A."/>
            <person name="Carlton J.M."/>
            <person name="Tanabe K."/>
        </authorList>
    </citation>
    <scope>NUCLEOTIDE SEQUENCE [LARGE SCALE GENOMIC DNA]</scope>
    <source>
        <strain evidence="5 6">B</strain>
    </source>
</reference>
<gene>
    <name evidence="5" type="ORF">PCYB_122810</name>
</gene>
<dbReference type="Proteomes" id="UP000006319">
    <property type="component" value="Chromosome 12"/>
</dbReference>
<name>K6UVV7_PLACD</name>
<keyword evidence="6" id="KW-1185">Reference proteome</keyword>
<feature type="domain" description="Merozoite surface protein C-terminal" evidence="4">
    <location>
        <begin position="255"/>
        <end position="376"/>
    </location>
</feature>
<dbReference type="VEuPathDB" id="PlasmoDB:PCYB_122810"/>
<dbReference type="eggNOG" id="ENOG502QY5F">
    <property type="taxonomic scope" value="Eukaryota"/>
</dbReference>
<evidence type="ECO:0000256" key="1">
    <source>
        <dbReference type="SAM" id="Coils"/>
    </source>
</evidence>
<dbReference type="AlphaFoldDB" id="K6UVV7"/>
<evidence type="ECO:0000313" key="6">
    <source>
        <dbReference type="Proteomes" id="UP000006319"/>
    </source>
</evidence>
<dbReference type="EMBL" id="DF157104">
    <property type="protein sequence ID" value="GAB67714.1"/>
    <property type="molecule type" value="Genomic_DNA"/>
</dbReference>
<feature type="region of interest" description="Disordered" evidence="2">
    <location>
        <begin position="143"/>
        <end position="176"/>
    </location>
</feature>
<dbReference type="OMA" id="FCCASSE"/>
<feature type="chain" id="PRO_5003895191" evidence="3">
    <location>
        <begin position="22"/>
        <end position="385"/>
    </location>
</feature>
<keyword evidence="1" id="KW-0175">Coiled coil</keyword>
<feature type="signal peptide" evidence="3">
    <location>
        <begin position="1"/>
        <end position="21"/>
    </location>
</feature>
<dbReference type="KEGG" id="pcy:PCYB_122810"/>
<dbReference type="RefSeq" id="XP_004223661.1">
    <property type="nucleotide sequence ID" value="XM_004223613.1"/>
</dbReference>
<evidence type="ECO:0000256" key="3">
    <source>
        <dbReference type="SAM" id="SignalP"/>
    </source>
</evidence>
<dbReference type="PhylomeDB" id="K6UVV7"/>
<feature type="compositionally biased region" description="Polar residues" evidence="2">
    <location>
        <begin position="190"/>
        <end position="202"/>
    </location>
</feature>
<feature type="compositionally biased region" description="Polar residues" evidence="2">
    <location>
        <begin position="211"/>
        <end position="222"/>
    </location>
</feature>
<feature type="compositionally biased region" description="Polar residues" evidence="2">
    <location>
        <begin position="236"/>
        <end position="250"/>
    </location>
</feature>
<organism evidence="5 6">
    <name type="scientific">Plasmodium cynomolgi (strain B)</name>
    <dbReference type="NCBI Taxonomy" id="1120755"/>
    <lineage>
        <taxon>Eukaryota</taxon>
        <taxon>Sar</taxon>
        <taxon>Alveolata</taxon>
        <taxon>Apicomplexa</taxon>
        <taxon>Aconoidasida</taxon>
        <taxon>Haemosporida</taxon>
        <taxon>Plasmodiidae</taxon>
        <taxon>Plasmodium</taxon>
        <taxon>Plasmodium (Plasmodium)</taxon>
    </lineage>
</organism>
<dbReference type="InterPro" id="IPR024781">
    <property type="entry name" value="MSP_C"/>
</dbReference>